<gene>
    <name evidence="2" type="ORF">PXEA_LOCUS23932</name>
</gene>
<reference evidence="2" key="1">
    <citation type="submission" date="2018-11" db="EMBL/GenBank/DDBJ databases">
        <authorList>
            <consortium name="Pathogen Informatics"/>
        </authorList>
    </citation>
    <scope>NUCLEOTIDE SEQUENCE</scope>
</reference>
<sequence>MERGCVSPGLTNMHKNRTNRPAHEEELLADAALAKNMLACSLPANGTNCKERRLSILRKTCIKQAAHSRMKEETDEKA</sequence>
<dbReference type="EMBL" id="CAAALY010112741">
    <property type="protein sequence ID" value="VEL30492.1"/>
    <property type="molecule type" value="Genomic_DNA"/>
</dbReference>
<comment type="caution">
    <text evidence="2">The sequence shown here is derived from an EMBL/GenBank/DDBJ whole genome shotgun (WGS) entry which is preliminary data.</text>
</comment>
<accession>A0A3S5ARX0</accession>
<evidence type="ECO:0000313" key="3">
    <source>
        <dbReference type="Proteomes" id="UP000784294"/>
    </source>
</evidence>
<feature type="region of interest" description="Disordered" evidence="1">
    <location>
        <begin position="1"/>
        <end position="21"/>
    </location>
</feature>
<feature type="non-terminal residue" evidence="2">
    <location>
        <position position="78"/>
    </location>
</feature>
<organism evidence="2 3">
    <name type="scientific">Protopolystoma xenopodis</name>
    <dbReference type="NCBI Taxonomy" id="117903"/>
    <lineage>
        <taxon>Eukaryota</taxon>
        <taxon>Metazoa</taxon>
        <taxon>Spiralia</taxon>
        <taxon>Lophotrochozoa</taxon>
        <taxon>Platyhelminthes</taxon>
        <taxon>Monogenea</taxon>
        <taxon>Polyopisthocotylea</taxon>
        <taxon>Polystomatidea</taxon>
        <taxon>Polystomatidae</taxon>
        <taxon>Protopolystoma</taxon>
    </lineage>
</organism>
<proteinExistence type="predicted"/>
<protein>
    <submittedName>
        <fullName evidence="2">Uncharacterized protein</fullName>
    </submittedName>
</protein>
<dbReference type="AlphaFoldDB" id="A0A3S5ARX0"/>
<name>A0A3S5ARX0_9PLAT</name>
<evidence type="ECO:0000313" key="2">
    <source>
        <dbReference type="EMBL" id="VEL30492.1"/>
    </source>
</evidence>
<dbReference type="Proteomes" id="UP000784294">
    <property type="component" value="Unassembled WGS sequence"/>
</dbReference>
<evidence type="ECO:0000256" key="1">
    <source>
        <dbReference type="SAM" id="MobiDB-lite"/>
    </source>
</evidence>
<keyword evidence="3" id="KW-1185">Reference proteome</keyword>